<proteinExistence type="predicted"/>
<dbReference type="Proteomes" id="UP000054107">
    <property type="component" value="Unassembled WGS sequence"/>
</dbReference>
<sequence>TNYRTEDCNAVADMKQRINTAQGKFGGGKSKSRKCYNCKEPGWTPAHNLVCKKYRTGKQKVQTAKPIVPMPLTEANKGATEEMDTDTEESEDQHLTFAALNINKDCEYQYLNEPPANLLNKNSIILPITLENSAIKVRTYFLLDTGSSFSCISPKLAQILEVKVNIIIHL</sequence>
<dbReference type="STRING" id="35722.A0A0B7NDL6"/>
<evidence type="ECO:0000313" key="1">
    <source>
        <dbReference type="EMBL" id="CEP13430.1"/>
    </source>
</evidence>
<name>A0A0B7NDL6_9FUNG</name>
<evidence type="ECO:0000313" key="2">
    <source>
        <dbReference type="Proteomes" id="UP000054107"/>
    </source>
</evidence>
<accession>A0A0B7NDL6</accession>
<keyword evidence="2" id="KW-1185">Reference proteome</keyword>
<protein>
    <submittedName>
        <fullName evidence="1">Uncharacterized protein</fullName>
    </submittedName>
</protein>
<feature type="non-terminal residue" evidence="1">
    <location>
        <position position="1"/>
    </location>
</feature>
<dbReference type="OrthoDB" id="8056668at2759"/>
<reference evidence="1 2" key="1">
    <citation type="submission" date="2014-09" db="EMBL/GenBank/DDBJ databases">
        <authorList>
            <person name="Ellenberger Sabrina"/>
        </authorList>
    </citation>
    <scope>NUCLEOTIDE SEQUENCE [LARGE SCALE GENOMIC DNA]</scope>
    <source>
        <strain evidence="1 2">CBS 412.66</strain>
    </source>
</reference>
<dbReference type="AlphaFoldDB" id="A0A0B7NDL6"/>
<dbReference type="EMBL" id="LN729676">
    <property type="protein sequence ID" value="CEP13430.1"/>
    <property type="molecule type" value="Genomic_DNA"/>
</dbReference>
<organism evidence="1 2">
    <name type="scientific">Parasitella parasitica</name>
    <dbReference type="NCBI Taxonomy" id="35722"/>
    <lineage>
        <taxon>Eukaryota</taxon>
        <taxon>Fungi</taxon>
        <taxon>Fungi incertae sedis</taxon>
        <taxon>Mucoromycota</taxon>
        <taxon>Mucoromycotina</taxon>
        <taxon>Mucoromycetes</taxon>
        <taxon>Mucorales</taxon>
        <taxon>Mucorineae</taxon>
        <taxon>Mucoraceae</taxon>
        <taxon>Parasitella</taxon>
    </lineage>
</organism>
<gene>
    <name evidence="1" type="primary">PARPA_07502.1 scaffold 27919</name>
</gene>